<name>A0A3B0ZX35_9ZZZZ</name>
<protein>
    <submittedName>
        <fullName evidence="4">Transcriptional regulator STM3175</fullName>
    </submittedName>
</protein>
<dbReference type="InterPro" id="IPR050908">
    <property type="entry name" value="SmbC-like"/>
</dbReference>
<evidence type="ECO:0000256" key="1">
    <source>
        <dbReference type="ARBA" id="ARBA00023015"/>
    </source>
</evidence>
<gene>
    <name evidence="4" type="ORF">MNBD_GAMMA17-1769</name>
</gene>
<dbReference type="InterPro" id="IPR011256">
    <property type="entry name" value="Reg_factor_effector_dom_sf"/>
</dbReference>
<proteinExistence type="predicted"/>
<dbReference type="InterPro" id="IPR009057">
    <property type="entry name" value="Homeodomain-like_sf"/>
</dbReference>
<dbReference type="SUPFAM" id="SSF55136">
    <property type="entry name" value="Probable bacterial effector-binding domain"/>
    <property type="match status" value="1"/>
</dbReference>
<dbReference type="InterPro" id="IPR010499">
    <property type="entry name" value="AraC_E-bd"/>
</dbReference>
<reference evidence="4" key="1">
    <citation type="submission" date="2018-06" db="EMBL/GenBank/DDBJ databases">
        <authorList>
            <person name="Zhirakovskaya E."/>
        </authorList>
    </citation>
    <scope>NUCLEOTIDE SEQUENCE</scope>
</reference>
<dbReference type="Gene3D" id="3.20.80.10">
    <property type="entry name" value="Regulatory factor, effector binding domain"/>
    <property type="match status" value="1"/>
</dbReference>
<sequence length="288" mass="33282">MNGEAGKRYANKINRVCDYISEHLNDELSVEKLSQVANFSRFHFHRQFTAYTGLTVTRYILMVRLKRAAHQLVFNQEQRIIDIALDALFENPESFSRAFKKAFDQTPSQFRQQPDWININKALQLPTIERKLAMKVEIVNFTETRIALLKHRASPALINDTVSTFIAWRKESGLSPEQSSNTYGIGYDDPKTTEPEKFHFDLCGEVNKEVPENPQGVTTSTIPGGRCARIRHHGPHEGMSDAICTLYQEWLPQSNEALRDFPCFFHYINFFPEVDEHELITDIYLPLK</sequence>
<dbReference type="AlphaFoldDB" id="A0A3B0ZX35"/>
<dbReference type="Pfam" id="PF12833">
    <property type="entry name" value="HTH_18"/>
    <property type="match status" value="1"/>
</dbReference>
<evidence type="ECO:0000256" key="2">
    <source>
        <dbReference type="ARBA" id="ARBA00023163"/>
    </source>
</evidence>
<dbReference type="PANTHER" id="PTHR40055:SF1">
    <property type="entry name" value="TRANSCRIPTIONAL REGULATOR YGIV-RELATED"/>
    <property type="match status" value="1"/>
</dbReference>
<dbReference type="GO" id="GO:0043565">
    <property type="term" value="F:sequence-specific DNA binding"/>
    <property type="evidence" value="ECO:0007669"/>
    <property type="project" value="InterPro"/>
</dbReference>
<dbReference type="EMBL" id="UOFQ01000018">
    <property type="protein sequence ID" value="VAW85156.1"/>
    <property type="molecule type" value="Genomic_DNA"/>
</dbReference>
<dbReference type="GO" id="GO:0003700">
    <property type="term" value="F:DNA-binding transcription factor activity"/>
    <property type="evidence" value="ECO:0007669"/>
    <property type="project" value="InterPro"/>
</dbReference>
<feature type="domain" description="HTH araC/xylS-type" evidence="3">
    <location>
        <begin position="14"/>
        <end position="113"/>
    </location>
</feature>
<evidence type="ECO:0000313" key="4">
    <source>
        <dbReference type="EMBL" id="VAW85156.1"/>
    </source>
</evidence>
<keyword evidence="2" id="KW-0804">Transcription</keyword>
<dbReference type="InterPro" id="IPR018060">
    <property type="entry name" value="HTH_AraC"/>
</dbReference>
<dbReference type="SMART" id="SM00871">
    <property type="entry name" value="AraC_E_bind"/>
    <property type="match status" value="1"/>
</dbReference>
<dbReference type="PANTHER" id="PTHR40055">
    <property type="entry name" value="TRANSCRIPTIONAL REGULATOR YGIV-RELATED"/>
    <property type="match status" value="1"/>
</dbReference>
<dbReference type="Gene3D" id="1.10.10.60">
    <property type="entry name" value="Homeodomain-like"/>
    <property type="match status" value="2"/>
</dbReference>
<accession>A0A3B0ZX35</accession>
<dbReference type="SUPFAM" id="SSF46689">
    <property type="entry name" value="Homeodomain-like"/>
    <property type="match status" value="2"/>
</dbReference>
<dbReference type="Pfam" id="PF06445">
    <property type="entry name" value="GyrI-like"/>
    <property type="match status" value="1"/>
</dbReference>
<dbReference type="SMART" id="SM00342">
    <property type="entry name" value="HTH_ARAC"/>
    <property type="match status" value="1"/>
</dbReference>
<dbReference type="PROSITE" id="PS01124">
    <property type="entry name" value="HTH_ARAC_FAMILY_2"/>
    <property type="match status" value="1"/>
</dbReference>
<evidence type="ECO:0000259" key="3">
    <source>
        <dbReference type="PROSITE" id="PS01124"/>
    </source>
</evidence>
<organism evidence="4">
    <name type="scientific">hydrothermal vent metagenome</name>
    <dbReference type="NCBI Taxonomy" id="652676"/>
    <lineage>
        <taxon>unclassified sequences</taxon>
        <taxon>metagenomes</taxon>
        <taxon>ecological metagenomes</taxon>
    </lineage>
</organism>
<dbReference type="InterPro" id="IPR029442">
    <property type="entry name" value="GyrI-like"/>
</dbReference>
<keyword evidence="1" id="KW-0805">Transcription regulation</keyword>